<evidence type="ECO:0000313" key="7">
    <source>
        <dbReference type="Proteomes" id="UP001487740"/>
    </source>
</evidence>
<evidence type="ECO:0008006" key="8">
    <source>
        <dbReference type="Google" id="ProtNLM"/>
    </source>
</evidence>
<evidence type="ECO:0000256" key="4">
    <source>
        <dbReference type="RuleBase" id="RU003718"/>
    </source>
</evidence>
<dbReference type="CDD" id="cd03784">
    <property type="entry name" value="GT1_Gtf-like"/>
    <property type="match status" value="1"/>
</dbReference>
<organism evidence="6 7">
    <name type="scientific">Scylla paramamosain</name>
    <name type="common">Mud crab</name>
    <dbReference type="NCBI Taxonomy" id="85552"/>
    <lineage>
        <taxon>Eukaryota</taxon>
        <taxon>Metazoa</taxon>
        <taxon>Ecdysozoa</taxon>
        <taxon>Arthropoda</taxon>
        <taxon>Crustacea</taxon>
        <taxon>Multicrustacea</taxon>
        <taxon>Malacostraca</taxon>
        <taxon>Eumalacostraca</taxon>
        <taxon>Eucarida</taxon>
        <taxon>Decapoda</taxon>
        <taxon>Pleocyemata</taxon>
        <taxon>Brachyura</taxon>
        <taxon>Eubrachyura</taxon>
        <taxon>Portunoidea</taxon>
        <taxon>Portunidae</taxon>
        <taxon>Portuninae</taxon>
        <taxon>Scylla</taxon>
    </lineage>
</organism>
<dbReference type="InterPro" id="IPR002213">
    <property type="entry name" value="UDP_glucos_trans"/>
</dbReference>
<keyword evidence="5" id="KW-0812">Transmembrane</keyword>
<accession>A0AAW0UVR8</accession>
<dbReference type="GO" id="GO:0008194">
    <property type="term" value="F:UDP-glycosyltransferase activity"/>
    <property type="evidence" value="ECO:0007669"/>
    <property type="project" value="InterPro"/>
</dbReference>
<dbReference type="Pfam" id="PF00201">
    <property type="entry name" value="UDPGT"/>
    <property type="match status" value="1"/>
</dbReference>
<comment type="caution">
    <text evidence="6">The sequence shown here is derived from an EMBL/GenBank/DDBJ whole genome shotgun (WGS) entry which is preliminary data.</text>
</comment>
<dbReference type="InterPro" id="IPR050271">
    <property type="entry name" value="UDP-glycosyltransferase"/>
</dbReference>
<gene>
    <name evidence="6" type="ORF">O3P69_000226</name>
</gene>
<name>A0AAW0UVR8_SCYPA</name>
<keyword evidence="7" id="KW-1185">Reference proteome</keyword>
<keyword evidence="5" id="KW-0472">Membrane</keyword>
<feature type="transmembrane region" description="Helical" evidence="5">
    <location>
        <begin position="495"/>
        <end position="518"/>
    </location>
</feature>
<dbReference type="Gene3D" id="3.40.50.2000">
    <property type="entry name" value="Glycogen Phosphorylase B"/>
    <property type="match status" value="1"/>
</dbReference>
<dbReference type="PANTHER" id="PTHR48043">
    <property type="entry name" value="EG:EG0003.4 PROTEIN-RELATED"/>
    <property type="match status" value="1"/>
</dbReference>
<evidence type="ECO:0000256" key="3">
    <source>
        <dbReference type="ARBA" id="ARBA00022679"/>
    </source>
</evidence>
<sequence>MFATSVLYMRLCLFVSNLSTDFLLTSRTMKAVTLCVLAFALADIAAGDLPSPDKSYKILVLIPVASKSHRNVFLPLVESLADRGHKIVMLVSLPPVFKHPNVTEINFEVPIPHINFFVEGKFLGSLPALGKKLPKIARDLYQIPSVKMLYEKRKEFDLIIVDHMFNEVGYPFLHEVPFITIATPGMDHRQSAFLGNVLNPSYAPHLLHSFPLPLSLWQRIKNTFMHIYVAIFWRSWAVVPLIQKEISAQFPDLPPLLDIERNQSLTLMNTHFTITTPVPLLPSQVEVGAMHCRPGEPLPQDLESWLTGAGSTGVIYFSLGSVLRGEIPPEYLQFFLEAFQRLPQRVLWKYEGQLQGASDNVRVSSWFPQQDILAHHNVKVFISHGGLLSLQESIFHEKPLLVLPVFGDQPRNGMVVENSNIGRVLVWEELTADRIVDALTDIINNPMYKENVARMSASLRDQPTTPKERAVFWTEYVVRHRGAPQLRCPAAQLSWVEFLMLDVIGLLLLALLLLLLLIRRLLRAVSATLLGSSAKRKKD</sequence>
<dbReference type="SUPFAM" id="SSF53756">
    <property type="entry name" value="UDP-Glycosyltransferase/glycogen phosphorylase"/>
    <property type="match status" value="1"/>
</dbReference>
<keyword evidence="3 4" id="KW-0808">Transferase</keyword>
<evidence type="ECO:0000256" key="1">
    <source>
        <dbReference type="ARBA" id="ARBA00009995"/>
    </source>
</evidence>
<proteinExistence type="inferred from homology"/>
<evidence type="ECO:0000256" key="5">
    <source>
        <dbReference type="SAM" id="Phobius"/>
    </source>
</evidence>
<dbReference type="PROSITE" id="PS00375">
    <property type="entry name" value="UDPGT"/>
    <property type="match status" value="1"/>
</dbReference>
<dbReference type="InterPro" id="IPR035595">
    <property type="entry name" value="UDP_glycos_trans_CS"/>
</dbReference>
<dbReference type="EMBL" id="JARAKH010000005">
    <property type="protein sequence ID" value="KAK8404011.1"/>
    <property type="molecule type" value="Genomic_DNA"/>
</dbReference>
<reference evidence="6 7" key="1">
    <citation type="submission" date="2023-03" db="EMBL/GenBank/DDBJ databases">
        <title>High-quality genome of Scylla paramamosain provides insights in environmental adaptation.</title>
        <authorList>
            <person name="Zhang L."/>
        </authorList>
    </citation>
    <scope>NUCLEOTIDE SEQUENCE [LARGE SCALE GENOMIC DNA]</scope>
    <source>
        <strain evidence="6">LZ_2023a</strain>
        <tissue evidence="6">Muscle</tissue>
    </source>
</reference>
<dbReference type="FunFam" id="3.40.50.2000:FF:000050">
    <property type="entry name" value="UDP-glucuronosyltransferase"/>
    <property type="match status" value="1"/>
</dbReference>
<protein>
    <recommendedName>
        <fullName evidence="8">UDP-glycosyltransferases domain-containing protein</fullName>
    </recommendedName>
</protein>
<comment type="similarity">
    <text evidence="1 4">Belongs to the UDP-glycosyltransferase family.</text>
</comment>
<dbReference type="AlphaFoldDB" id="A0AAW0UVR8"/>
<dbReference type="Proteomes" id="UP001487740">
    <property type="component" value="Unassembled WGS sequence"/>
</dbReference>
<keyword evidence="5" id="KW-1133">Transmembrane helix</keyword>
<evidence type="ECO:0000313" key="6">
    <source>
        <dbReference type="EMBL" id="KAK8404011.1"/>
    </source>
</evidence>
<evidence type="ECO:0000256" key="2">
    <source>
        <dbReference type="ARBA" id="ARBA00022676"/>
    </source>
</evidence>
<dbReference type="PANTHER" id="PTHR48043:SF159">
    <property type="entry name" value="EG:EG0003.4 PROTEIN-RELATED"/>
    <property type="match status" value="1"/>
</dbReference>
<keyword evidence="2 4" id="KW-0328">Glycosyltransferase</keyword>